<reference evidence="3 4" key="1">
    <citation type="submission" date="2023-01" db="EMBL/GenBank/DDBJ databases">
        <authorList>
            <person name="Whitehead M."/>
        </authorList>
    </citation>
    <scope>NUCLEOTIDE SEQUENCE [LARGE SCALE GENOMIC DNA]</scope>
</reference>
<dbReference type="Gene3D" id="3.60.10.10">
    <property type="entry name" value="Endonuclease/exonuclease/phosphatase"/>
    <property type="match status" value="1"/>
</dbReference>
<keyword evidence="1" id="KW-0175">Coiled coil</keyword>
<dbReference type="PROSITE" id="PS50878">
    <property type="entry name" value="RT_POL"/>
    <property type="match status" value="1"/>
</dbReference>
<dbReference type="GO" id="GO:0003824">
    <property type="term" value="F:catalytic activity"/>
    <property type="evidence" value="ECO:0007669"/>
    <property type="project" value="InterPro"/>
</dbReference>
<dbReference type="InterPro" id="IPR043502">
    <property type="entry name" value="DNA/RNA_pol_sf"/>
</dbReference>
<name>A0AAV0XA96_9HEMI</name>
<dbReference type="InterPro" id="IPR043128">
    <property type="entry name" value="Rev_trsase/Diguanyl_cyclase"/>
</dbReference>
<dbReference type="Proteomes" id="UP001160148">
    <property type="component" value="Unassembled WGS sequence"/>
</dbReference>
<dbReference type="Pfam" id="PF03372">
    <property type="entry name" value="Exo_endo_phos"/>
    <property type="match status" value="1"/>
</dbReference>
<dbReference type="EMBL" id="CARXXK010000004">
    <property type="protein sequence ID" value="CAI6365123.1"/>
    <property type="molecule type" value="Genomic_DNA"/>
</dbReference>
<dbReference type="InterPro" id="IPR000477">
    <property type="entry name" value="RT_dom"/>
</dbReference>
<evidence type="ECO:0000259" key="2">
    <source>
        <dbReference type="PROSITE" id="PS50878"/>
    </source>
</evidence>
<gene>
    <name evidence="3" type="ORF">MEUPH1_LOCUS19870</name>
</gene>
<dbReference type="SUPFAM" id="SSF56219">
    <property type="entry name" value="DNase I-like"/>
    <property type="match status" value="1"/>
</dbReference>
<keyword evidence="4" id="KW-1185">Reference proteome</keyword>
<dbReference type="PANTHER" id="PTHR47027:SF8">
    <property type="entry name" value="RIBONUCLEASE H"/>
    <property type="match status" value="1"/>
</dbReference>
<evidence type="ECO:0000256" key="1">
    <source>
        <dbReference type="SAM" id="Coils"/>
    </source>
</evidence>
<feature type="domain" description="Reverse transcriptase" evidence="2">
    <location>
        <begin position="530"/>
        <end position="801"/>
    </location>
</feature>
<evidence type="ECO:0000313" key="4">
    <source>
        <dbReference type="Proteomes" id="UP001160148"/>
    </source>
</evidence>
<dbReference type="SUPFAM" id="SSF56672">
    <property type="entry name" value="DNA/RNA polymerases"/>
    <property type="match status" value="1"/>
</dbReference>
<dbReference type="InterPro" id="IPR036691">
    <property type="entry name" value="Endo/exonu/phosph_ase_sf"/>
</dbReference>
<evidence type="ECO:0000313" key="3">
    <source>
        <dbReference type="EMBL" id="CAI6365123.1"/>
    </source>
</evidence>
<dbReference type="Pfam" id="PF00078">
    <property type="entry name" value="RVT_1"/>
    <property type="match status" value="1"/>
</dbReference>
<organism evidence="3 4">
    <name type="scientific">Macrosiphum euphorbiae</name>
    <name type="common">potato aphid</name>
    <dbReference type="NCBI Taxonomy" id="13131"/>
    <lineage>
        <taxon>Eukaryota</taxon>
        <taxon>Metazoa</taxon>
        <taxon>Ecdysozoa</taxon>
        <taxon>Arthropoda</taxon>
        <taxon>Hexapoda</taxon>
        <taxon>Insecta</taxon>
        <taxon>Pterygota</taxon>
        <taxon>Neoptera</taxon>
        <taxon>Paraneoptera</taxon>
        <taxon>Hemiptera</taxon>
        <taxon>Sternorrhyncha</taxon>
        <taxon>Aphidomorpha</taxon>
        <taxon>Aphidoidea</taxon>
        <taxon>Aphididae</taxon>
        <taxon>Macrosiphini</taxon>
        <taxon>Macrosiphum</taxon>
    </lineage>
</organism>
<dbReference type="PANTHER" id="PTHR47027">
    <property type="entry name" value="REVERSE TRANSCRIPTASE DOMAIN-CONTAINING PROTEIN"/>
    <property type="match status" value="1"/>
</dbReference>
<dbReference type="Gene3D" id="3.30.70.270">
    <property type="match status" value="1"/>
</dbReference>
<dbReference type="GO" id="GO:0071897">
    <property type="term" value="P:DNA biosynthetic process"/>
    <property type="evidence" value="ECO:0007669"/>
    <property type="project" value="UniProtKB-ARBA"/>
</dbReference>
<dbReference type="CDD" id="cd09076">
    <property type="entry name" value="L1-EN"/>
    <property type="match status" value="1"/>
</dbReference>
<dbReference type="InterPro" id="IPR005135">
    <property type="entry name" value="Endo/exonuclease/phosphatase"/>
</dbReference>
<sequence length="984" mass="115651">MDCGLIVKDSGRKLVSRSDVRVETTLSKTKQNYKRVGTWNVRTLRRSGKFENLKLEMRRLNIDIIGISEVRWPDPGDFWSDEYRFIHTGSENGHTGVGIIMNKQCGESVISYYQCTDRIIMVKINTKPAITTIIQVYMPTSSHNDEEVEETYDKIDEVMAMTKAGENVIILGDWNAAVGEGKESNITGSYGLGTRNERGERLIQFCTQHKLTIANTFFQHHKRRLYTWKRPGDTARYQIDYIITKQRFKNQIKQCKTYPGADIDSDHNLIIMETNLKYKKIKKGVFTNKWNLEVLKKDEKRIEFKEKCKKALNNIQIENCQSEENKWENIKEILKIQAEEVLGTQKKEPRKPWMTDEIVKLINERRRYKNQTNTQEQQQYKRIRNEVQRKIKKAKEKWLDEQCKGIEIFLKKGRSDLAFSETKKLFRERKQNTGTLVNKNGELLLEADQRAKRWKEYLEELYEDNSTMIFEEEDNVDEDDKGDNILQAEFDHAMDTLKNNKAYGVDEIPAELLKYTDVVVKKELYKICNEIYLKGRTISDFEKGIVVLIPKKKGTQKCEEYRTLNLITHTAKIITRIIKNRIDKKIEENLSKDQFGFRKNIGTREAILTLRVLIEKQIRRNKDTFIAFVDLEKAFDNVKWSILFDILKSIGIKYYDRRCIYNLYKNQTLLIRIDGKEEIAKIKKGVRQGCNLSPMLFNLYIEEVMKELRIEVKQGVRIGGETINALRFADDIAFCAETENDLQNILTKVNKILGDKYGMRLNKKKTKVMACSKTNPAQLNIYIDNARIEQVQHFNYLGSKITEDGRSKVEILSRIAQAKRAFQNKKHLLTINSMDLEVRKRFLKIYIWSIALYGCETWTISATEKRKLEAFEMWCYRKMLRIKWIDRITNEAVLIRIKEKKILWHTVKVRRAKMIGHLLRHESLTKTVIEGDVEGHIGRGRPRMEYMKQLMSDMGKNSYKKLKELSNDREAWRTAANQSKEIED</sequence>
<protein>
    <recommendedName>
        <fullName evidence="2">Reverse transcriptase domain-containing protein</fullName>
    </recommendedName>
</protein>
<comment type="caution">
    <text evidence="3">The sequence shown here is derived from an EMBL/GenBank/DDBJ whole genome shotgun (WGS) entry which is preliminary data.</text>
</comment>
<dbReference type="CDD" id="cd01650">
    <property type="entry name" value="RT_nLTR_like"/>
    <property type="match status" value="1"/>
</dbReference>
<accession>A0AAV0XA96</accession>
<proteinExistence type="predicted"/>
<dbReference type="AlphaFoldDB" id="A0AAV0XA96"/>
<feature type="coiled-coil region" evidence="1">
    <location>
        <begin position="358"/>
        <end position="397"/>
    </location>
</feature>